<dbReference type="PANTHER" id="PTHR20855:SF97">
    <property type="entry name" value="ADIPOR-LIKE RECEPTOR IZH3-RELATED"/>
    <property type="match status" value="1"/>
</dbReference>
<evidence type="ECO:0000256" key="1">
    <source>
        <dbReference type="ARBA" id="ARBA00004141"/>
    </source>
</evidence>
<evidence type="ECO:0000256" key="5">
    <source>
        <dbReference type="PIRSR" id="PIRSR604254-1"/>
    </source>
</evidence>
<dbReference type="Pfam" id="PF03006">
    <property type="entry name" value="HlyIII"/>
    <property type="match status" value="1"/>
</dbReference>
<evidence type="ECO:0000256" key="2">
    <source>
        <dbReference type="ARBA" id="ARBA00022692"/>
    </source>
</evidence>
<organism evidence="8">
    <name type="scientific">Phaffia rhodozyma</name>
    <name type="common">Yeast</name>
    <name type="synonym">Xanthophyllomyces dendrorhous</name>
    <dbReference type="NCBI Taxonomy" id="264483"/>
    <lineage>
        <taxon>Eukaryota</taxon>
        <taxon>Fungi</taxon>
        <taxon>Dikarya</taxon>
        <taxon>Basidiomycota</taxon>
        <taxon>Agaricomycotina</taxon>
        <taxon>Tremellomycetes</taxon>
        <taxon>Cystofilobasidiales</taxon>
        <taxon>Mrakiaceae</taxon>
        <taxon>Phaffia</taxon>
    </lineage>
</organism>
<feature type="transmembrane region" description="Helical" evidence="7">
    <location>
        <begin position="540"/>
        <end position="561"/>
    </location>
</feature>
<dbReference type="AlphaFoldDB" id="A0A0F7SNK6"/>
<feature type="compositionally biased region" description="Basic and acidic residues" evidence="6">
    <location>
        <begin position="18"/>
        <end position="27"/>
    </location>
</feature>
<evidence type="ECO:0000313" key="8">
    <source>
        <dbReference type="EMBL" id="CED82976.1"/>
    </source>
</evidence>
<feature type="transmembrane region" description="Helical" evidence="7">
    <location>
        <begin position="642"/>
        <end position="662"/>
    </location>
</feature>
<feature type="transmembrane region" description="Helical" evidence="7">
    <location>
        <begin position="605"/>
        <end position="622"/>
    </location>
</feature>
<feature type="region of interest" description="Disordered" evidence="6">
    <location>
        <begin position="329"/>
        <end position="355"/>
    </location>
</feature>
<feature type="binding site" evidence="5">
    <location>
        <position position="495"/>
    </location>
    <ligand>
        <name>Zn(2+)</name>
        <dbReference type="ChEBI" id="CHEBI:29105"/>
    </ligand>
</feature>
<evidence type="ECO:0000256" key="3">
    <source>
        <dbReference type="ARBA" id="ARBA00022989"/>
    </source>
</evidence>
<dbReference type="GO" id="GO:0046872">
    <property type="term" value="F:metal ion binding"/>
    <property type="evidence" value="ECO:0007669"/>
    <property type="project" value="UniProtKB-KW"/>
</dbReference>
<name>A0A0F7SNK6_PHARH</name>
<dbReference type="PANTHER" id="PTHR20855">
    <property type="entry name" value="ADIPOR/PROGESTIN RECEPTOR-RELATED"/>
    <property type="match status" value="1"/>
</dbReference>
<dbReference type="EMBL" id="LN483142">
    <property type="protein sequence ID" value="CED82976.1"/>
    <property type="molecule type" value="Genomic_DNA"/>
</dbReference>
<evidence type="ECO:0000256" key="7">
    <source>
        <dbReference type="SAM" id="Phobius"/>
    </source>
</evidence>
<evidence type="ECO:0000256" key="6">
    <source>
        <dbReference type="SAM" id="MobiDB-lite"/>
    </source>
</evidence>
<keyword evidence="2 7" id="KW-0812">Transmembrane</keyword>
<keyword evidence="5" id="KW-0479">Metal-binding</keyword>
<comment type="subcellular location">
    <subcellularLocation>
        <location evidence="1">Membrane</location>
        <topology evidence="1">Multi-pass membrane protein</topology>
    </subcellularLocation>
</comment>
<feature type="compositionally biased region" description="Low complexity" evidence="6">
    <location>
        <begin position="29"/>
        <end position="45"/>
    </location>
</feature>
<dbReference type="GO" id="GO:0006882">
    <property type="term" value="P:intracellular zinc ion homeostasis"/>
    <property type="evidence" value="ECO:0007669"/>
    <property type="project" value="TreeGrafter"/>
</dbReference>
<feature type="transmembrane region" description="Helical" evidence="7">
    <location>
        <begin position="444"/>
        <end position="463"/>
    </location>
</feature>
<feature type="transmembrane region" description="Helical" evidence="7">
    <location>
        <begin position="514"/>
        <end position="533"/>
    </location>
</feature>
<feature type="region of interest" description="Disordered" evidence="6">
    <location>
        <begin position="1"/>
        <end position="82"/>
    </location>
</feature>
<accession>A0A0F7SNK6</accession>
<keyword evidence="4 7" id="KW-0472">Membrane</keyword>
<feature type="binding site" evidence="5">
    <location>
        <position position="640"/>
    </location>
    <ligand>
        <name>Zn(2+)</name>
        <dbReference type="ChEBI" id="CHEBI:29105"/>
    </ligand>
</feature>
<dbReference type="GO" id="GO:0016020">
    <property type="term" value="C:membrane"/>
    <property type="evidence" value="ECO:0007669"/>
    <property type="project" value="UniProtKB-SubCell"/>
</dbReference>
<feature type="binding site" evidence="5">
    <location>
        <position position="644"/>
    </location>
    <ligand>
        <name>Zn(2+)</name>
        <dbReference type="ChEBI" id="CHEBI:29105"/>
    </ligand>
</feature>
<feature type="transmembrane region" description="Helical" evidence="7">
    <location>
        <begin position="573"/>
        <end position="593"/>
    </location>
</feature>
<dbReference type="InterPro" id="IPR004254">
    <property type="entry name" value="AdipoR/HlyIII-related"/>
</dbReference>
<keyword evidence="5" id="KW-0862">Zinc</keyword>
<keyword evidence="3 7" id="KW-1133">Transmembrane helix</keyword>
<feature type="compositionally biased region" description="Basic and acidic residues" evidence="6">
    <location>
        <begin position="337"/>
        <end position="351"/>
    </location>
</feature>
<dbReference type="GO" id="GO:0038023">
    <property type="term" value="F:signaling receptor activity"/>
    <property type="evidence" value="ECO:0007669"/>
    <property type="project" value="TreeGrafter"/>
</dbReference>
<proteinExistence type="predicted"/>
<sequence>MSVSVSSSPSPLSSQDKSPVETERESESDPFASSFSTSTPFATSSRVSPSPLTLPEASNLPSSTFQEPVRPKSRRRGQSESAAWSDTASGLFSYFPTLSTGYHLPNIQALDLDLPTVPSHLTYSSLRSSLLSHIGELERRLVTYVTIMGDVDAHHPEDEPSFFKTHSRTGSASSMISPEVLLHHVKFLREEALRLLPSLQHYSPLQLRDLTPLQQPSSTTANHVRQPLTSFLSSLPSRLDYLHASVPMLPSSSSFSSRLPDLSFSPTSPLGIGAQQVLTLLDSILPDDNHISQTDQDDESGLVFPAFPNRTSNRYRELEAIVSKGKLTRRGTTESVSRAESERAMSEKGRDDGEDDMDLDFEDEVILTKVEVIEVTVEMAVQRAAEAHNGLIGFDDLPILWQNNEFVLTGYRFIPIDQWPKLFKSLFTCHNETVNIHSHLTTSLLVLLCIPYVIFVSSPFTAIESASSSSFMDTAVLCFFLLAAFKCLFCSSIWHLFAGCATKRYFITFACVDYFGIAWLIAASVNTVVYFGFYCQPGPMVFYGLVTFGVGIAGSTLPFMQWFNERKNKGYRIAFFLAMALSALGPIAHMSLIHGLAQTGKFIKPLTPMIGSYLAGLWFYANHYPEVRWPGRFDFVGASHNIWHWFIVLAIYCHYVGVLELYRTKHQFACSAVQSSPFSANLPFGLKAAFGSDGLF</sequence>
<feature type="transmembrane region" description="Helical" evidence="7">
    <location>
        <begin position="475"/>
        <end position="494"/>
    </location>
</feature>
<reference evidence="8" key="1">
    <citation type="submission" date="2014-08" db="EMBL/GenBank/DDBJ databases">
        <authorList>
            <person name="Sharma Rahul"/>
            <person name="Thines Marco"/>
        </authorList>
    </citation>
    <scope>NUCLEOTIDE SEQUENCE</scope>
</reference>
<feature type="compositionally biased region" description="Low complexity" evidence="6">
    <location>
        <begin position="1"/>
        <end position="14"/>
    </location>
</feature>
<protein>
    <submittedName>
        <fullName evidence="8">Predicted membrane proteins, contain hemolysin III domain</fullName>
    </submittedName>
</protein>
<evidence type="ECO:0000256" key="4">
    <source>
        <dbReference type="ARBA" id="ARBA00023136"/>
    </source>
</evidence>